<dbReference type="OrthoDB" id="6251307at2759"/>
<dbReference type="PANTHER" id="PTHR11346">
    <property type="entry name" value="GALECTIN"/>
    <property type="match status" value="1"/>
</dbReference>
<evidence type="ECO:0000313" key="4">
    <source>
        <dbReference type="EMBL" id="PIC16141.1"/>
    </source>
</evidence>
<dbReference type="FunFam" id="2.60.120.200:FF:000213">
    <property type="entry name" value="Galectin"/>
    <property type="match status" value="1"/>
</dbReference>
<dbReference type="PROSITE" id="PS51304">
    <property type="entry name" value="GALECTIN"/>
    <property type="match status" value="1"/>
</dbReference>
<dbReference type="CDD" id="cd00070">
    <property type="entry name" value="GLECT"/>
    <property type="match status" value="1"/>
</dbReference>
<keyword evidence="1 2" id="KW-0430">Lectin</keyword>
<dbReference type="InterPro" id="IPR001079">
    <property type="entry name" value="Galectin_CRD"/>
</dbReference>
<reference evidence="5" key="1">
    <citation type="submission" date="2017-10" db="EMBL/GenBank/DDBJ databases">
        <title>Rapid genome shrinkage in a self-fertile nematode reveals novel sperm competition proteins.</title>
        <authorList>
            <person name="Yin D."/>
            <person name="Schwarz E.M."/>
            <person name="Thomas C.G."/>
            <person name="Felde R.L."/>
            <person name="Korf I.F."/>
            <person name="Cutter A.D."/>
            <person name="Schartner C.M."/>
            <person name="Ralston E.J."/>
            <person name="Meyer B.J."/>
            <person name="Haag E.S."/>
        </authorList>
    </citation>
    <scope>NUCLEOTIDE SEQUENCE [LARGE SCALE GENOMIC DNA]</scope>
    <source>
        <strain evidence="5">JU1422</strain>
    </source>
</reference>
<dbReference type="SMART" id="SM00908">
    <property type="entry name" value="Gal-bind_lectin"/>
    <property type="match status" value="1"/>
</dbReference>
<proteinExistence type="predicted"/>
<dbReference type="STRING" id="1611254.A0A2G5SMQ1"/>
<dbReference type="Gene3D" id="2.60.120.200">
    <property type="match status" value="1"/>
</dbReference>
<feature type="domain" description="Galectin" evidence="3">
    <location>
        <begin position="89"/>
        <end position="203"/>
    </location>
</feature>
<evidence type="ECO:0000256" key="1">
    <source>
        <dbReference type="ARBA" id="ARBA00022734"/>
    </source>
</evidence>
<dbReference type="InterPro" id="IPR044156">
    <property type="entry name" value="Galectin-like"/>
</dbReference>
<organism evidence="4 5">
    <name type="scientific">Caenorhabditis nigoni</name>
    <dbReference type="NCBI Taxonomy" id="1611254"/>
    <lineage>
        <taxon>Eukaryota</taxon>
        <taxon>Metazoa</taxon>
        <taxon>Ecdysozoa</taxon>
        <taxon>Nematoda</taxon>
        <taxon>Chromadorea</taxon>
        <taxon>Rhabditida</taxon>
        <taxon>Rhabditina</taxon>
        <taxon>Rhabditomorpha</taxon>
        <taxon>Rhabditoidea</taxon>
        <taxon>Rhabditidae</taxon>
        <taxon>Peloderinae</taxon>
        <taxon>Caenorhabditis</taxon>
    </lineage>
</organism>
<evidence type="ECO:0000313" key="5">
    <source>
        <dbReference type="Proteomes" id="UP000230233"/>
    </source>
</evidence>
<name>A0A2G5SMQ1_9PELO</name>
<dbReference type="SUPFAM" id="SSF49899">
    <property type="entry name" value="Concanavalin A-like lectins/glucanases"/>
    <property type="match status" value="1"/>
</dbReference>
<comment type="caution">
    <text evidence="4">The sequence shown here is derived from an EMBL/GenBank/DDBJ whole genome shotgun (WGS) entry which is preliminary data.</text>
</comment>
<accession>A0A2G5SMQ1</accession>
<dbReference type="PANTHER" id="PTHR11346:SF174">
    <property type="entry name" value="GALAPTIN LEC-8-RELATED"/>
    <property type="match status" value="1"/>
</dbReference>
<gene>
    <name evidence="4" type="primary">Cnig_chr_X.g22847</name>
    <name evidence="4" type="ORF">B9Z55_022847</name>
</gene>
<dbReference type="SMART" id="SM00276">
    <property type="entry name" value="GLECT"/>
    <property type="match status" value="1"/>
</dbReference>
<sequence length="203" mass="23658">MNHPPCKDKNGSRRTIALMTHPMPSIRIWKERIFVEELLRQKAKTQSSLFSWNRCHFVEINKRDGKRRTQYSEALLRSMHVITSPDVPSAHAIREQLRAGTEIHVTGHVTHHHHKDFSVELLSGPHIVLHVNFRFEHGHRVAMNTSVNGQWGSEIDHHNPLKHHDHFDLKIHVHEGYYHISVNGEHLADFPHRLPYQSVQAVD</sequence>
<dbReference type="EMBL" id="PDUG01000006">
    <property type="protein sequence ID" value="PIC16141.1"/>
    <property type="molecule type" value="Genomic_DNA"/>
</dbReference>
<protein>
    <recommendedName>
        <fullName evidence="2">Galectin</fullName>
    </recommendedName>
</protein>
<dbReference type="InterPro" id="IPR013320">
    <property type="entry name" value="ConA-like_dom_sf"/>
</dbReference>
<evidence type="ECO:0000259" key="3">
    <source>
        <dbReference type="PROSITE" id="PS51304"/>
    </source>
</evidence>
<dbReference type="AlphaFoldDB" id="A0A2G5SMQ1"/>
<evidence type="ECO:0000256" key="2">
    <source>
        <dbReference type="RuleBase" id="RU102079"/>
    </source>
</evidence>
<dbReference type="Proteomes" id="UP000230233">
    <property type="component" value="Chromosome X"/>
</dbReference>
<dbReference type="GO" id="GO:0016936">
    <property type="term" value="F:galactoside binding"/>
    <property type="evidence" value="ECO:0007669"/>
    <property type="project" value="TreeGrafter"/>
</dbReference>
<dbReference type="GO" id="GO:0030246">
    <property type="term" value="F:carbohydrate binding"/>
    <property type="evidence" value="ECO:0007669"/>
    <property type="project" value="UniProtKB-UniRule"/>
</dbReference>
<dbReference type="Pfam" id="PF00337">
    <property type="entry name" value="Gal-bind_lectin"/>
    <property type="match status" value="1"/>
</dbReference>
<keyword evidence="5" id="KW-1185">Reference proteome</keyword>